<comment type="subcellular location">
    <subcellularLocation>
        <location evidence="1">Mitochondrion</location>
    </subcellularLocation>
</comment>
<dbReference type="EMBL" id="PHWZ01000239">
    <property type="protein sequence ID" value="TEY54685.1"/>
    <property type="molecule type" value="Genomic_DNA"/>
</dbReference>
<dbReference type="PANTHER" id="PTHR13675:SF0">
    <property type="entry name" value="LYR MOTIF-CONTAINING PROTEIN 2"/>
    <property type="match status" value="1"/>
</dbReference>
<feature type="region of interest" description="Disordered" evidence="7">
    <location>
        <begin position="15"/>
        <end position="36"/>
    </location>
</feature>
<keyword evidence="4" id="KW-0496">Mitochondrion</keyword>
<protein>
    <recommendedName>
        <fullName evidence="5">LYR motif-containing protein 2</fullName>
    </recommendedName>
</protein>
<dbReference type="CDD" id="cd20262">
    <property type="entry name" value="Complex1_LYR_LYRM2"/>
    <property type="match status" value="1"/>
</dbReference>
<evidence type="ECO:0000256" key="4">
    <source>
        <dbReference type="ARBA" id="ARBA00023128"/>
    </source>
</evidence>
<reference evidence="9 10" key="1">
    <citation type="submission" date="2017-11" db="EMBL/GenBank/DDBJ databases">
        <title>Comparative genomics of Botrytis spp.</title>
        <authorList>
            <person name="Valero-Jimenez C.A."/>
            <person name="Tapia P."/>
            <person name="Veloso J."/>
            <person name="Silva-Moreno E."/>
            <person name="Staats M."/>
            <person name="Valdes J.H."/>
            <person name="Van Kan J.A.L."/>
        </authorList>
    </citation>
    <scope>NUCLEOTIDE SEQUENCE [LARGE SCALE GENOMIC DNA]</scope>
    <source>
        <strain evidence="9 10">MUCL2830</strain>
    </source>
</reference>
<comment type="caution">
    <text evidence="9">The sequence shown here is derived from an EMBL/GenBank/DDBJ whole genome shotgun (WGS) entry which is preliminary data.</text>
</comment>
<evidence type="ECO:0000256" key="6">
    <source>
        <dbReference type="ARBA" id="ARBA00044735"/>
    </source>
</evidence>
<sequence>MRTPPLRTCLRISNITPTTRSHSSAKPRRPSSKLGPTVSLDHFLQRSKAISLYRRILRDCRRIPDAGSREETRRFVRDDFERNRGVTDLVKHSGREWKGISLGYDVISGLWESGLWWAKGCIYMHWYGVVTEYGALENNNH</sequence>
<proteinExistence type="inferred from homology"/>
<dbReference type="AlphaFoldDB" id="A0A4Y8CZY5"/>
<evidence type="ECO:0000256" key="3">
    <source>
        <dbReference type="ARBA" id="ARBA00022946"/>
    </source>
</evidence>
<organism evidence="9 10">
    <name type="scientific">Botryotinia calthae</name>
    <dbReference type="NCBI Taxonomy" id="38488"/>
    <lineage>
        <taxon>Eukaryota</taxon>
        <taxon>Fungi</taxon>
        <taxon>Dikarya</taxon>
        <taxon>Ascomycota</taxon>
        <taxon>Pezizomycotina</taxon>
        <taxon>Leotiomycetes</taxon>
        <taxon>Helotiales</taxon>
        <taxon>Sclerotiniaceae</taxon>
        <taxon>Botryotinia</taxon>
    </lineage>
</organism>
<evidence type="ECO:0000256" key="1">
    <source>
        <dbReference type="ARBA" id="ARBA00004173"/>
    </source>
</evidence>
<dbReference type="InterPro" id="IPR045293">
    <property type="entry name" value="Complex1_LYR_LYRM2"/>
</dbReference>
<evidence type="ECO:0000256" key="2">
    <source>
        <dbReference type="ARBA" id="ARBA00009508"/>
    </source>
</evidence>
<keyword evidence="10" id="KW-1185">Reference proteome</keyword>
<gene>
    <name evidence="9" type="ORF">BOTCAL_0239g00070</name>
</gene>
<evidence type="ECO:0000313" key="10">
    <source>
        <dbReference type="Proteomes" id="UP000297299"/>
    </source>
</evidence>
<dbReference type="InterPro" id="IPR008011">
    <property type="entry name" value="Complex1_LYR_dom"/>
</dbReference>
<dbReference type="Pfam" id="PF05347">
    <property type="entry name" value="Complex1_LYR"/>
    <property type="match status" value="1"/>
</dbReference>
<accession>A0A4Y8CZY5</accession>
<dbReference type="GO" id="GO:0005739">
    <property type="term" value="C:mitochondrion"/>
    <property type="evidence" value="ECO:0007669"/>
    <property type="project" value="UniProtKB-SubCell"/>
</dbReference>
<dbReference type="Proteomes" id="UP000297299">
    <property type="component" value="Unassembled WGS sequence"/>
</dbReference>
<evidence type="ECO:0000256" key="7">
    <source>
        <dbReference type="SAM" id="MobiDB-lite"/>
    </source>
</evidence>
<name>A0A4Y8CZY5_9HELO</name>
<dbReference type="PANTHER" id="PTHR13675">
    <property type="entry name" value="LYR MOTIF-CONTAINING PROTEIN 2"/>
    <property type="match status" value="1"/>
</dbReference>
<evidence type="ECO:0000313" key="9">
    <source>
        <dbReference type="EMBL" id="TEY54685.1"/>
    </source>
</evidence>
<comment type="similarity">
    <text evidence="2">Belongs to the complex I LYR family.</text>
</comment>
<comment type="function">
    <text evidence="6">Involved in efficient integration of the N-module into mitochondrial respiratory chain complex I.</text>
</comment>
<keyword evidence="3" id="KW-0809">Transit peptide</keyword>
<dbReference type="STRING" id="38488.A0A4Y8CZY5"/>
<dbReference type="OrthoDB" id="74240at2759"/>
<evidence type="ECO:0000259" key="8">
    <source>
        <dbReference type="Pfam" id="PF05347"/>
    </source>
</evidence>
<feature type="domain" description="Complex 1 LYR protein" evidence="8">
    <location>
        <begin position="48"/>
        <end position="91"/>
    </location>
</feature>
<evidence type="ECO:0000256" key="5">
    <source>
        <dbReference type="ARBA" id="ARBA00026235"/>
    </source>
</evidence>